<keyword evidence="5" id="KW-0325">Glycoprotein</keyword>
<evidence type="ECO:0000256" key="6">
    <source>
        <dbReference type="SAM" id="MobiDB-lite"/>
    </source>
</evidence>
<evidence type="ECO:0000259" key="7">
    <source>
        <dbReference type="Pfam" id="PF04577"/>
    </source>
</evidence>
<dbReference type="PANTHER" id="PTHR20961:SF23">
    <property type="entry name" value="OS06G0475400 PROTEIN"/>
    <property type="match status" value="1"/>
</dbReference>
<reference evidence="8 9" key="1">
    <citation type="journal article" date="2022" name="Cell">
        <title>Repeat-based holocentromeres influence genome architecture and karyotype evolution.</title>
        <authorList>
            <person name="Hofstatter P.G."/>
            <person name="Thangavel G."/>
            <person name="Lux T."/>
            <person name="Neumann P."/>
            <person name="Vondrak T."/>
            <person name="Novak P."/>
            <person name="Zhang M."/>
            <person name="Costa L."/>
            <person name="Castellani M."/>
            <person name="Scott A."/>
            <person name="Toegelov H."/>
            <person name="Fuchs J."/>
            <person name="Mata-Sucre Y."/>
            <person name="Dias Y."/>
            <person name="Vanzela A.L.L."/>
            <person name="Huettel B."/>
            <person name="Almeida C.C.S."/>
            <person name="Simkova H."/>
            <person name="Souza G."/>
            <person name="Pedrosa-Harand A."/>
            <person name="Macas J."/>
            <person name="Mayer K.F.X."/>
            <person name="Houben A."/>
            <person name="Marques A."/>
        </authorList>
    </citation>
    <scope>NUCLEOTIDE SEQUENCE [LARGE SCALE GENOMIC DNA]</scope>
    <source>
        <strain evidence="8">RhyTen1mFocal</strain>
    </source>
</reference>
<evidence type="ECO:0000256" key="4">
    <source>
        <dbReference type="ARBA" id="ARBA00022679"/>
    </source>
</evidence>
<dbReference type="Pfam" id="PF04577">
    <property type="entry name" value="Glyco_transf_61"/>
    <property type="match status" value="1"/>
</dbReference>
<keyword evidence="3" id="KW-0328">Glycosyltransferase</keyword>
<dbReference type="InterPro" id="IPR007657">
    <property type="entry name" value="Glycosyltransferase_61"/>
</dbReference>
<protein>
    <recommendedName>
        <fullName evidence="7">Glycosyltransferase 61 catalytic domain-containing protein</fullName>
    </recommendedName>
</protein>
<evidence type="ECO:0000256" key="2">
    <source>
        <dbReference type="ARBA" id="ARBA00004881"/>
    </source>
</evidence>
<dbReference type="AlphaFoldDB" id="A0AAD5WFV5"/>
<feature type="region of interest" description="Disordered" evidence="6">
    <location>
        <begin position="21"/>
        <end position="89"/>
    </location>
</feature>
<feature type="domain" description="Glycosyltransferase 61 catalytic" evidence="7">
    <location>
        <begin position="296"/>
        <end position="382"/>
    </location>
</feature>
<gene>
    <name evidence="8" type="ORF">LUZ61_015177</name>
</gene>
<dbReference type="EMBL" id="JAMRDG010000002">
    <property type="protein sequence ID" value="KAJ3686013.1"/>
    <property type="molecule type" value="Genomic_DNA"/>
</dbReference>
<dbReference type="GO" id="GO:0016763">
    <property type="term" value="F:pentosyltransferase activity"/>
    <property type="evidence" value="ECO:0007669"/>
    <property type="project" value="UniProtKB-ARBA"/>
</dbReference>
<dbReference type="PANTHER" id="PTHR20961">
    <property type="entry name" value="GLYCOSYLTRANSFERASE"/>
    <property type="match status" value="1"/>
</dbReference>
<keyword evidence="4" id="KW-0808">Transferase</keyword>
<evidence type="ECO:0000256" key="1">
    <source>
        <dbReference type="ARBA" id="ARBA00004323"/>
    </source>
</evidence>
<dbReference type="Proteomes" id="UP001210211">
    <property type="component" value="Unassembled WGS sequence"/>
</dbReference>
<evidence type="ECO:0000256" key="5">
    <source>
        <dbReference type="ARBA" id="ARBA00023180"/>
    </source>
</evidence>
<dbReference type="InterPro" id="IPR049625">
    <property type="entry name" value="Glyco_transf_61_cat"/>
</dbReference>
<proteinExistence type="predicted"/>
<sequence length="480" mass="55166">MASVRTAYTYNTYKSGTQVSKWRPYMIPSSDNNKDNNKAYSRSTPTLESASKPGTHKKRNGRESNVAPISSEEKHQSENSSSDASGEKFEDAIPTKPICDFSDFRSDLCNMTGDVRTQGYNITTVFFVPPSTANYEQEWSVNAYSQKMYNYFSKSVTVKQLRGPQNAPLCTIGQRNTPAILLSLGGPTGNIWHDFTDVIIPLFLASKPLKQDVQFLLINYQQWFVDKFSLIFKDLSRYKVINFDEDKEIRCYRNMLVGLLNHKDLGIDPKRAFDGFDMYRFKLYIRSIYSLPVDVDIPYKMDKRPEKKPRLMLVVRSKSRRFLNQEEITEVIEKIGFEVVQVEPKRSDNLTEMSKLVDSCDVLMGIHGAALTHILFLRTNALMLQVLPLGGEAMDFYANSCYGEPADEMRLKRIDYHITPEESSLLDKYGWDDPVIKDPNSVNSKGWSYRQKYYWNEQDVRLDVTRFEPVLVKALGIIKG</sequence>
<dbReference type="GO" id="GO:0000139">
    <property type="term" value="C:Golgi membrane"/>
    <property type="evidence" value="ECO:0007669"/>
    <property type="project" value="UniProtKB-SubCell"/>
</dbReference>
<evidence type="ECO:0000313" key="8">
    <source>
        <dbReference type="EMBL" id="KAJ3686013.1"/>
    </source>
</evidence>
<evidence type="ECO:0000256" key="3">
    <source>
        <dbReference type="ARBA" id="ARBA00022676"/>
    </source>
</evidence>
<comment type="subcellular location">
    <subcellularLocation>
        <location evidence="1">Golgi apparatus membrane</location>
        <topology evidence="1">Single-pass type II membrane protein</topology>
    </subcellularLocation>
</comment>
<keyword evidence="9" id="KW-1185">Reference proteome</keyword>
<evidence type="ECO:0000313" key="9">
    <source>
        <dbReference type="Proteomes" id="UP001210211"/>
    </source>
</evidence>
<comment type="caution">
    <text evidence="8">The sequence shown here is derived from an EMBL/GenBank/DDBJ whole genome shotgun (WGS) entry which is preliminary data.</text>
</comment>
<accession>A0AAD5WFV5</accession>
<comment type="pathway">
    <text evidence="2">Glycan metabolism.</text>
</comment>
<organism evidence="8 9">
    <name type="scientific">Rhynchospora tenuis</name>
    <dbReference type="NCBI Taxonomy" id="198213"/>
    <lineage>
        <taxon>Eukaryota</taxon>
        <taxon>Viridiplantae</taxon>
        <taxon>Streptophyta</taxon>
        <taxon>Embryophyta</taxon>
        <taxon>Tracheophyta</taxon>
        <taxon>Spermatophyta</taxon>
        <taxon>Magnoliopsida</taxon>
        <taxon>Liliopsida</taxon>
        <taxon>Poales</taxon>
        <taxon>Cyperaceae</taxon>
        <taxon>Cyperoideae</taxon>
        <taxon>Rhynchosporeae</taxon>
        <taxon>Rhynchospora</taxon>
    </lineage>
</organism>
<feature type="compositionally biased region" description="Polar residues" evidence="6">
    <location>
        <begin position="38"/>
        <end position="49"/>
    </location>
</feature>
<name>A0AAD5WFV5_9POAL</name>